<dbReference type="Pfam" id="PF00126">
    <property type="entry name" value="HTH_1"/>
    <property type="match status" value="1"/>
</dbReference>
<evidence type="ECO:0000259" key="5">
    <source>
        <dbReference type="PROSITE" id="PS50931"/>
    </source>
</evidence>
<dbReference type="RefSeq" id="WP_265269253.1">
    <property type="nucleotide sequence ID" value="NZ_JANFAV010000008.1"/>
</dbReference>
<dbReference type="Proteomes" id="UP001165565">
    <property type="component" value="Unassembled WGS sequence"/>
</dbReference>
<evidence type="ECO:0000256" key="4">
    <source>
        <dbReference type="ARBA" id="ARBA00023163"/>
    </source>
</evidence>
<dbReference type="InterPro" id="IPR036388">
    <property type="entry name" value="WH-like_DNA-bd_sf"/>
</dbReference>
<dbReference type="AlphaFoldDB" id="A0AA42CQI8"/>
<reference evidence="6" key="1">
    <citation type="submission" date="2022-06" db="EMBL/GenBank/DDBJ databases">
        <title>Sphingomonas sp. nov. isolated from rhizosphere soil of tomato.</title>
        <authorList>
            <person name="Dong H."/>
            <person name="Gao R."/>
        </authorList>
    </citation>
    <scope>NUCLEOTIDE SEQUENCE</scope>
    <source>
        <strain evidence="6">MMSM24</strain>
    </source>
</reference>
<comment type="similarity">
    <text evidence="1">Belongs to the LysR transcriptional regulatory family.</text>
</comment>
<evidence type="ECO:0000256" key="2">
    <source>
        <dbReference type="ARBA" id="ARBA00023015"/>
    </source>
</evidence>
<dbReference type="EMBL" id="JANFAV010000008">
    <property type="protein sequence ID" value="MCW6535730.1"/>
    <property type="molecule type" value="Genomic_DNA"/>
</dbReference>
<dbReference type="PROSITE" id="PS50931">
    <property type="entry name" value="HTH_LYSR"/>
    <property type="match status" value="1"/>
</dbReference>
<evidence type="ECO:0000256" key="3">
    <source>
        <dbReference type="ARBA" id="ARBA00023125"/>
    </source>
</evidence>
<dbReference type="SUPFAM" id="SSF53850">
    <property type="entry name" value="Periplasmic binding protein-like II"/>
    <property type="match status" value="1"/>
</dbReference>
<proteinExistence type="inferred from homology"/>
<dbReference type="Pfam" id="PF03466">
    <property type="entry name" value="LysR_substrate"/>
    <property type="match status" value="1"/>
</dbReference>
<name>A0AA42CQI8_9SPHN</name>
<dbReference type="InterPro" id="IPR036390">
    <property type="entry name" value="WH_DNA-bd_sf"/>
</dbReference>
<evidence type="ECO:0000256" key="1">
    <source>
        <dbReference type="ARBA" id="ARBA00009437"/>
    </source>
</evidence>
<comment type="caution">
    <text evidence="6">The sequence shown here is derived from an EMBL/GenBank/DDBJ whole genome shotgun (WGS) entry which is preliminary data.</text>
</comment>
<keyword evidence="3" id="KW-0238">DNA-binding</keyword>
<dbReference type="PANTHER" id="PTHR30126:SF39">
    <property type="entry name" value="HTH-TYPE TRANSCRIPTIONAL REGULATOR CYSL"/>
    <property type="match status" value="1"/>
</dbReference>
<dbReference type="GO" id="GO:0003700">
    <property type="term" value="F:DNA-binding transcription factor activity"/>
    <property type="evidence" value="ECO:0007669"/>
    <property type="project" value="InterPro"/>
</dbReference>
<evidence type="ECO:0000313" key="6">
    <source>
        <dbReference type="EMBL" id="MCW6535730.1"/>
    </source>
</evidence>
<dbReference type="PANTHER" id="PTHR30126">
    <property type="entry name" value="HTH-TYPE TRANSCRIPTIONAL REGULATOR"/>
    <property type="match status" value="1"/>
</dbReference>
<feature type="domain" description="HTH lysR-type" evidence="5">
    <location>
        <begin position="1"/>
        <end position="58"/>
    </location>
</feature>
<gene>
    <name evidence="6" type="ORF">NEE01_13175</name>
</gene>
<dbReference type="InterPro" id="IPR000847">
    <property type="entry name" value="LysR_HTH_N"/>
</dbReference>
<accession>A0AA42CQI8</accession>
<dbReference type="GO" id="GO:0000976">
    <property type="term" value="F:transcription cis-regulatory region binding"/>
    <property type="evidence" value="ECO:0007669"/>
    <property type="project" value="TreeGrafter"/>
</dbReference>
<keyword evidence="4" id="KW-0804">Transcription</keyword>
<dbReference type="InterPro" id="IPR005119">
    <property type="entry name" value="LysR_subst-bd"/>
</dbReference>
<keyword evidence="2" id="KW-0805">Transcription regulation</keyword>
<protein>
    <submittedName>
        <fullName evidence="6">LysR family transcriptional regulator</fullName>
    </submittedName>
</protein>
<dbReference type="SUPFAM" id="SSF46785">
    <property type="entry name" value="Winged helix' DNA-binding domain"/>
    <property type="match status" value="1"/>
</dbReference>
<dbReference type="Gene3D" id="3.40.190.290">
    <property type="match status" value="1"/>
</dbReference>
<dbReference type="FunFam" id="1.10.10.10:FF:000001">
    <property type="entry name" value="LysR family transcriptional regulator"/>
    <property type="match status" value="1"/>
</dbReference>
<dbReference type="Gene3D" id="1.10.10.10">
    <property type="entry name" value="Winged helix-like DNA-binding domain superfamily/Winged helix DNA-binding domain"/>
    <property type="match status" value="1"/>
</dbReference>
<dbReference type="PRINTS" id="PR00039">
    <property type="entry name" value="HTHLYSR"/>
</dbReference>
<sequence length="298" mass="32359">MTLEQLRIFVGVAERQHVTRAAQVLNVTQSAASAAIAALEARHGVRLFDRVGRRIELTDTGRMFLDEARALLAQAASAELALAEYAGLKRGALRLIASQTIAGYWLPERLAAFHRRYPQIELTVAIDNTEGAARIVLEGGAELGFIEGKVDEPALAHGEVGTDRMLLIGASPVEAETMSNDWLRSAPWIMRERGSGTRSTFEEAIHARGVDPRTLNIVLTLPSNEAVLAAVRAGVGYAALSQLVVAPALSARELAALPLDLPARPFFAIRQKERYRSKAAEALLEIIHAYEAPSNWVI</sequence>
<organism evidence="6 7">
    <name type="scientific">Sphingomonas lycopersici</name>
    <dbReference type="NCBI Taxonomy" id="2951807"/>
    <lineage>
        <taxon>Bacteria</taxon>
        <taxon>Pseudomonadati</taxon>
        <taxon>Pseudomonadota</taxon>
        <taxon>Alphaproteobacteria</taxon>
        <taxon>Sphingomonadales</taxon>
        <taxon>Sphingomonadaceae</taxon>
        <taxon>Sphingomonas</taxon>
    </lineage>
</organism>
<evidence type="ECO:0000313" key="7">
    <source>
        <dbReference type="Proteomes" id="UP001165565"/>
    </source>
</evidence>
<dbReference type="CDD" id="cd08420">
    <property type="entry name" value="PBP2_CysL_like"/>
    <property type="match status" value="1"/>
</dbReference>
<keyword evidence="7" id="KW-1185">Reference proteome</keyword>